<evidence type="ECO:0000313" key="3">
    <source>
        <dbReference type="Proteomes" id="UP000026961"/>
    </source>
</evidence>
<protein>
    <submittedName>
        <fullName evidence="2">Uncharacterized protein</fullName>
    </submittedName>
</protein>
<name>A0A0E0AIZ4_9ORYZ</name>
<dbReference type="HOGENOM" id="CLU_2708828_0_0_1"/>
<dbReference type="Proteomes" id="UP000026961">
    <property type="component" value="Chromosome 7"/>
</dbReference>
<dbReference type="EnsemblPlants" id="OGLUM07G11580.1">
    <property type="protein sequence ID" value="OGLUM07G11580.1"/>
    <property type="gene ID" value="OGLUM07G11580"/>
</dbReference>
<accession>A0A0E0AIZ4</accession>
<feature type="region of interest" description="Disordered" evidence="1">
    <location>
        <begin position="1"/>
        <end position="26"/>
    </location>
</feature>
<reference evidence="2" key="1">
    <citation type="submission" date="2015-04" db="UniProtKB">
        <authorList>
            <consortium name="EnsemblPlants"/>
        </authorList>
    </citation>
    <scope>IDENTIFICATION</scope>
</reference>
<reference evidence="2" key="2">
    <citation type="submission" date="2018-05" db="EMBL/GenBank/DDBJ databases">
        <title>OgluRS3 (Oryza glumaepatula Reference Sequence Version 3).</title>
        <authorList>
            <person name="Zhang J."/>
            <person name="Kudrna D."/>
            <person name="Lee S."/>
            <person name="Talag J."/>
            <person name="Welchert J."/>
            <person name="Wing R.A."/>
        </authorList>
    </citation>
    <scope>NUCLEOTIDE SEQUENCE [LARGE SCALE GENOMIC DNA]</scope>
</reference>
<dbReference type="AlphaFoldDB" id="A0A0E0AIZ4"/>
<evidence type="ECO:0000313" key="2">
    <source>
        <dbReference type="EnsemblPlants" id="OGLUM07G11580.1"/>
    </source>
</evidence>
<organism evidence="2">
    <name type="scientific">Oryza glumipatula</name>
    <dbReference type="NCBI Taxonomy" id="40148"/>
    <lineage>
        <taxon>Eukaryota</taxon>
        <taxon>Viridiplantae</taxon>
        <taxon>Streptophyta</taxon>
        <taxon>Embryophyta</taxon>
        <taxon>Tracheophyta</taxon>
        <taxon>Spermatophyta</taxon>
        <taxon>Magnoliopsida</taxon>
        <taxon>Liliopsida</taxon>
        <taxon>Poales</taxon>
        <taxon>Poaceae</taxon>
        <taxon>BOP clade</taxon>
        <taxon>Oryzoideae</taxon>
        <taxon>Oryzeae</taxon>
        <taxon>Oryzinae</taxon>
        <taxon>Oryza</taxon>
    </lineage>
</organism>
<dbReference type="Gramene" id="OGLUM07G11580.1">
    <property type="protein sequence ID" value="OGLUM07G11580.1"/>
    <property type="gene ID" value="OGLUM07G11580"/>
</dbReference>
<feature type="compositionally biased region" description="Low complexity" evidence="1">
    <location>
        <begin position="1"/>
        <end position="15"/>
    </location>
</feature>
<sequence length="73" mass="7358">MAKRVASSGGVMSVAGSGGLEEEDTSTVASLARRSAKALRAAVDVVIAAESARVGSLGAPCRWRVLQTVLAMA</sequence>
<keyword evidence="3" id="KW-1185">Reference proteome</keyword>
<proteinExistence type="predicted"/>
<evidence type="ECO:0000256" key="1">
    <source>
        <dbReference type="SAM" id="MobiDB-lite"/>
    </source>
</evidence>